<gene>
    <name evidence="1" type="ORF">GCM10007884_06180</name>
    <name evidence="2" type="ORF">GGR33_003398</name>
</gene>
<accession>A0A7W6AMD9</accession>
<dbReference type="SUPFAM" id="SSF160631">
    <property type="entry name" value="SMI1/KNR4-like"/>
    <property type="match status" value="1"/>
</dbReference>
<dbReference type="AlphaFoldDB" id="A0A7W6AMD9"/>
<reference evidence="2 3" key="3">
    <citation type="submission" date="2020-08" db="EMBL/GenBank/DDBJ databases">
        <title>Genomic Encyclopedia of Type Strains, Phase IV (KMG-IV): sequencing the most valuable type-strain genomes for metagenomic binning, comparative biology and taxonomic classification.</title>
        <authorList>
            <person name="Goeker M."/>
        </authorList>
    </citation>
    <scope>NUCLEOTIDE SEQUENCE [LARGE SCALE GENOMIC DNA]</scope>
    <source>
        <strain evidence="2 3">DSM 24105</strain>
    </source>
</reference>
<protein>
    <recommendedName>
        <fullName evidence="5">Knr4/Smi1-like domain-containing protein</fullName>
    </recommendedName>
</protein>
<evidence type="ECO:0008006" key="5">
    <source>
        <dbReference type="Google" id="ProtNLM"/>
    </source>
</evidence>
<reference evidence="1" key="4">
    <citation type="submission" date="2023-01" db="EMBL/GenBank/DDBJ databases">
        <title>Draft genome sequence of Methylobacterium brachythecii strain NBRC 107710.</title>
        <authorList>
            <person name="Sun Q."/>
            <person name="Mori K."/>
        </authorList>
    </citation>
    <scope>NUCLEOTIDE SEQUENCE</scope>
    <source>
        <strain evidence="1">NBRC 107710</strain>
    </source>
</reference>
<proteinExistence type="predicted"/>
<reference evidence="4" key="2">
    <citation type="journal article" date="2019" name="Int. J. Syst. Evol. Microbiol.">
        <title>The Global Catalogue of Microorganisms (GCM) 10K type strain sequencing project: providing services to taxonomists for standard genome sequencing and annotation.</title>
        <authorList>
            <consortium name="The Broad Institute Genomics Platform"/>
            <consortium name="The Broad Institute Genome Sequencing Center for Infectious Disease"/>
            <person name="Wu L."/>
            <person name="Ma J."/>
        </authorList>
    </citation>
    <scope>NUCLEOTIDE SEQUENCE [LARGE SCALE GENOMIC DNA]</scope>
    <source>
        <strain evidence="4">NBRC 107710</strain>
    </source>
</reference>
<dbReference type="EMBL" id="JACIDN010000006">
    <property type="protein sequence ID" value="MBB3903884.1"/>
    <property type="molecule type" value="Genomic_DNA"/>
</dbReference>
<evidence type="ECO:0000313" key="1">
    <source>
        <dbReference type="EMBL" id="GLS42633.1"/>
    </source>
</evidence>
<evidence type="ECO:0000313" key="4">
    <source>
        <dbReference type="Proteomes" id="UP001156881"/>
    </source>
</evidence>
<dbReference type="Pfam" id="PF14568">
    <property type="entry name" value="SUKH_6"/>
    <property type="match status" value="1"/>
</dbReference>
<dbReference type="RefSeq" id="WP_183507245.1">
    <property type="nucleotide sequence ID" value="NZ_BSPG01000002.1"/>
</dbReference>
<reference evidence="1" key="1">
    <citation type="journal article" date="2014" name="Int. J. Syst. Evol. Microbiol.">
        <title>Complete genome of a new Firmicutes species belonging to the dominant human colonic microbiota ('Ruminococcus bicirculans') reveals two chromosomes and a selective capacity to utilize plant glucans.</title>
        <authorList>
            <consortium name="NISC Comparative Sequencing Program"/>
            <person name="Wegmann U."/>
            <person name="Louis P."/>
            <person name="Goesmann A."/>
            <person name="Henrissat B."/>
            <person name="Duncan S.H."/>
            <person name="Flint H.J."/>
        </authorList>
    </citation>
    <scope>NUCLEOTIDE SEQUENCE</scope>
    <source>
        <strain evidence="1">NBRC 107710</strain>
    </source>
</reference>
<name>A0A7W6AMD9_9HYPH</name>
<evidence type="ECO:0000313" key="3">
    <source>
        <dbReference type="Proteomes" id="UP000517759"/>
    </source>
</evidence>
<dbReference type="Proteomes" id="UP000517759">
    <property type="component" value="Unassembled WGS sequence"/>
</dbReference>
<sequence>MSEWKRYLQTAFARPTETDRTRLEVLAGARLPDRYWQVVCEHQGQVLDTDGLVLPDEGEINFGVLLLALAPKSLSKSDASYTVEDCYRSMEDRYPAGLFPFADDTGGNYWAFDFRADPANPAVVFVDHEESGADGVTLAADSFAAFMALAGQPQDE</sequence>
<dbReference type="EMBL" id="BSPG01000002">
    <property type="protein sequence ID" value="GLS42633.1"/>
    <property type="molecule type" value="Genomic_DNA"/>
</dbReference>
<keyword evidence="4" id="KW-1185">Reference proteome</keyword>
<evidence type="ECO:0000313" key="2">
    <source>
        <dbReference type="EMBL" id="MBB3903884.1"/>
    </source>
</evidence>
<organism evidence="2 3">
    <name type="scientific">Methylobacterium brachythecii</name>
    <dbReference type="NCBI Taxonomy" id="1176177"/>
    <lineage>
        <taxon>Bacteria</taxon>
        <taxon>Pseudomonadati</taxon>
        <taxon>Pseudomonadota</taxon>
        <taxon>Alphaproteobacteria</taxon>
        <taxon>Hyphomicrobiales</taxon>
        <taxon>Methylobacteriaceae</taxon>
        <taxon>Methylobacterium</taxon>
    </lineage>
</organism>
<dbReference type="InterPro" id="IPR037883">
    <property type="entry name" value="Knr4/Smi1-like_sf"/>
</dbReference>
<comment type="caution">
    <text evidence="2">The sequence shown here is derived from an EMBL/GenBank/DDBJ whole genome shotgun (WGS) entry which is preliminary data.</text>
</comment>
<dbReference type="Gene3D" id="3.40.1580.10">
    <property type="entry name" value="SMI1/KNR4-like"/>
    <property type="match status" value="1"/>
</dbReference>
<dbReference type="Proteomes" id="UP001156881">
    <property type="component" value="Unassembled WGS sequence"/>
</dbReference>